<gene>
    <name evidence="1" type="ORF">MA16_Dca009298</name>
</gene>
<keyword evidence="2" id="KW-1185">Reference proteome</keyword>
<proteinExistence type="predicted"/>
<accession>A0A2I0WZ06</accession>
<sequence length="317" mass="35543">MKWDRPGRLVQNLWTERFVPGRNLVRRDEICPESKSSRNEYSSSGRDLSRDFFEDETELSDLDSMQDLNPELGKLEHLNVDTLAHPIPSLLEDNSLDKICLDDINLISNGADLVVNTANLNSKVSDLIIPPIKNISLNLEDSDLSLKISEPKLNNESPLVLLEYILGVAPLELHLKECDFRDWAYLTTPRTDFIVRESLSPYFPVTTLTVVPTSVMDTIPNFLSLIPNGDSLGYPIITVSQDPSSYLVPDSFILLAMCLSFPIKNHLSPNGMNLLDDIVDPRRLPTTLIETSYRSALVAKNVFIAPPTPVPLDLLFL</sequence>
<dbReference type="Proteomes" id="UP000233837">
    <property type="component" value="Unassembled WGS sequence"/>
</dbReference>
<dbReference type="AlphaFoldDB" id="A0A2I0WZ06"/>
<dbReference type="EMBL" id="KZ502309">
    <property type="protein sequence ID" value="PKU80886.1"/>
    <property type="molecule type" value="Genomic_DNA"/>
</dbReference>
<protein>
    <submittedName>
        <fullName evidence="1">Uncharacterized protein</fullName>
    </submittedName>
</protein>
<reference evidence="1 2" key="1">
    <citation type="journal article" date="2016" name="Sci. Rep.">
        <title>The Dendrobium catenatum Lindl. genome sequence provides insights into polysaccharide synthase, floral development and adaptive evolution.</title>
        <authorList>
            <person name="Zhang G.Q."/>
            <person name="Xu Q."/>
            <person name="Bian C."/>
            <person name="Tsai W.C."/>
            <person name="Yeh C.M."/>
            <person name="Liu K.W."/>
            <person name="Yoshida K."/>
            <person name="Zhang L.S."/>
            <person name="Chang S.B."/>
            <person name="Chen F."/>
            <person name="Shi Y."/>
            <person name="Su Y.Y."/>
            <person name="Zhang Y.Q."/>
            <person name="Chen L.J."/>
            <person name="Yin Y."/>
            <person name="Lin M."/>
            <person name="Huang H."/>
            <person name="Deng H."/>
            <person name="Wang Z.W."/>
            <person name="Zhu S.L."/>
            <person name="Zhao X."/>
            <person name="Deng C."/>
            <person name="Niu S.C."/>
            <person name="Huang J."/>
            <person name="Wang M."/>
            <person name="Liu G.H."/>
            <person name="Yang H.J."/>
            <person name="Xiao X.J."/>
            <person name="Hsiao Y.Y."/>
            <person name="Wu W.L."/>
            <person name="Chen Y.Y."/>
            <person name="Mitsuda N."/>
            <person name="Ohme-Takagi M."/>
            <person name="Luo Y.B."/>
            <person name="Van de Peer Y."/>
            <person name="Liu Z.J."/>
        </authorList>
    </citation>
    <scope>NUCLEOTIDE SEQUENCE [LARGE SCALE GENOMIC DNA]</scope>
    <source>
        <tissue evidence="1">The whole plant</tissue>
    </source>
</reference>
<name>A0A2I0WZ06_9ASPA</name>
<evidence type="ECO:0000313" key="1">
    <source>
        <dbReference type="EMBL" id="PKU80886.1"/>
    </source>
</evidence>
<reference evidence="1 2" key="2">
    <citation type="journal article" date="2017" name="Nature">
        <title>The Apostasia genome and the evolution of orchids.</title>
        <authorList>
            <person name="Zhang G.Q."/>
            <person name="Liu K.W."/>
            <person name="Li Z."/>
            <person name="Lohaus R."/>
            <person name="Hsiao Y.Y."/>
            <person name="Niu S.C."/>
            <person name="Wang J.Y."/>
            <person name="Lin Y.C."/>
            <person name="Xu Q."/>
            <person name="Chen L.J."/>
            <person name="Yoshida K."/>
            <person name="Fujiwara S."/>
            <person name="Wang Z.W."/>
            <person name="Zhang Y.Q."/>
            <person name="Mitsuda N."/>
            <person name="Wang M."/>
            <person name="Liu G.H."/>
            <person name="Pecoraro L."/>
            <person name="Huang H.X."/>
            <person name="Xiao X.J."/>
            <person name="Lin M."/>
            <person name="Wu X.Y."/>
            <person name="Wu W.L."/>
            <person name="Chen Y.Y."/>
            <person name="Chang S.B."/>
            <person name="Sakamoto S."/>
            <person name="Ohme-Takagi M."/>
            <person name="Yagi M."/>
            <person name="Zeng S.J."/>
            <person name="Shen C.Y."/>
            <person name="Yeh C.M."/>
            <person name="Luo Y.B."/>
            <person name="Tsai W.C."/>
            <person name="Van de Peer Y."/>
            <person name="Liu Z.J."/>
        </authorList>
    </citation>
    <scope>NUCLEOTIDE SEQUENCE [LARGE SCALE GENOMIC DNA]</scope>
    <source>
        <tissue evidence="1">The whole plant</tissue>
    </source>
</reference>
<evidence type="ECO:0000313" key="2">
    <source>
        <dbReference type="Proteomes" id="UP000233837"/>
    </source>
</evidence>
<organism evidence="1 2">
    <name type="scientific">Dendrobium catenatum</name>
    <dbReference type="NCBI Taxonomy" id="906689"/>
    <lineage>
        <taxon>Eukaryota</taxon>
        <taxon>Viridiplantae</taxon>
        <taxon>Streptophyta</taxon>
        <taxon>Embryophyta</taxon>
        <taxon>Tracheophyta</taxon>
        <taxon>Spermatophyta</taxon>
        <taxon>Magnoliopsida</taxon>
        <taxon>Liliopsida</taxon>
        <taxon>Asparagales</taxon>
        <taxon>Orchidaceae</taxon>
        <taxon>Epidendroideae</taxon>
        <taxon>Malaxideae</taxon>
        <taxon>Dendrobiinae</taxon>
        <taxon>Dendrobium</taxon>
    </lineage>
</organism>